<dbReference type="InterPro" id="IPR011006">
    <property type="entry name" value="CheY-like_superfamily"/>
</dbReference>
<dbReference type="EMBL" id="LGTC01000001">
    <property type="protein sequence ID" value="KNY29959.1"/>
    <property type="molecule type" value="Genomic_DNA"/>
</dbReference>
<evidence type="ECO:0000256" key="1">
    <source>
        <dbReference type="ARBA" id="ARBA00018672"/>
    </source>
</evidence>
<protein>
    <recommendedName>
        <fullName evidence="1">Stage 0 sporulation protein A homolog</fullName>
    </recommendedName>
</protein>
<keyword evidence="3" id="KW-0597">Phosphoprotein</keyword>
<dbReference type="SUPFAM" id="SSF52172">
    <property type="entry name" value="CheY-like"/>
    <property type="match status" value="1"/>
</dbReference>
<dbReference type="PATRIC" id="fig|398512.5.peg.5491"/>
<evidence type="ECO:0000256" key="3">
    <source>
        <dbReference type="PROSITE-ProRule" id="PRU00169"/>
    </source>
</evidence>
<evidence type="ECO:0000313" key="5">
    <source>
        <dbReference type="EMBL" id="KNY29959.1"/>
    </source>
</evidence>
<organism evidence="5 6">
    <name type="scientific">Pseudobacteroides cellulosolvens ATCC 35603 = DSM 2933</name>
    <dbReference type="NCBI Taxonomy" id="398512"/>
    <lineage>
        <taxon>Bacteria</taxon>
        <taxon>Bacillati</taxon>
        <taxon>Bacillota</taxon>
        <taxon>Clostridia</taxon>
        <taxon>Eubacteriales</taxon>
        <taxon>Oscillospiraceae</taxon>
        <taxon>Pseudobacteroides</taxon>
    </lineage>
</organism>
<dbReference type="OrthoDB" id="9790669at2"/>
<dbReference type="GO" id="GO:0000160">
    <property type="term" value="P:phosphorelay signal transduction system"/>
    <property type="evidence" value="ECO:0007669"/>
    <property type="project" value="InterPro"/>
</dbReference>
<evidence type="ECO:0000256" key="2">
    <source>
        <dbReference type="ARBA" id="ARBA00024867"/>
    </source>
</evidence>
<accession>A0A0L6JW53</accession>
<dbReference type="STRING" id="398512.Bccel_5236"/>
<dbReference type="InterPro" id="IPR052048">
    <property type="entry name" value="ST_Response_Regulator"/>
</dbReference>
<evidence type="ECO:0000313" key="6">
    <source>
        <dbReference type="Proteomes" id="UP000036923"/>
    </source>
</evidence>
<dbReference type="AlphaFoldDB" id="A0A0L6JW53"/>
<proteinExistence type="predicted"/>
<gene>
    <name evidence="5" type="ORF">Bccel_5236</name>
</gene>
<dbReference type="Gene3D" id="3.40.50.2300">
    <property type="match status" value="1"/>
</dbReference>
<dbReference type="Pfam" id="PF00072">
    <property type="entry name" value="Response_reg"/>
    <property type="match status" value="1"/>
</dbReference>
<comment type="caution">
    <text evidence="5">The sequence shown here is derived from an EMBL/GenBank/DDBJ whole genome shotgun (WGS) entry which is preliminary data.</text>
</comment>
<dbReference type="Proteomes" id="UP000036923">
    <property type="component" value="Unassembled WGS sequence"/>
</dbReference>
<dbReference type="eggNOG" id="COG4753">
    <property type="taxonomic scope" value="Bacteria"/>
</dbReference>
<name>A0A0L6JW53_9FIRM</name>
<dbReference type="RefSeq" id="WP_036943609.1">
    <property type="nucleotide sequence ID" value="NZ_JQKC01000022.1"/>
</dbReference>
<evidence type="ECO:0000259" key="4">
    <source>
        <dbReference type="PROSITE" id="PS50110"/>
    </source>
</evidence>
<keyword evidence="6" id="KW-1185">Reference proteome</keyword>
<feature type="modified residue" description="4-aspartylphosphate" evidence="3">
    <location>
        <position position="57"/>
    </location>
</feature>
<reference evidence="6" key="1">
    <citation type="submission" date="2015-07" db="EMBL/GenBank/DDBJ databases">
        <title>Near-Complete Genome Sequence of the Cellulolytic Bacterium Bacteroides (Pseudobacteroides) cellulosolvens ATCC 35603.</title>
        <authorList>
            <person name="Dassa B."/>
            <person name="Utturkar S.M."/>
            <person name="Klingeman D.M."/>
            <person name="Hurt R.A."/>
            <person name="Keller M."/>
            <person name="Xu J."/>
            <person name="Reddy Y.H.K."/>
            <person name="Borovok I."/>
            <person name="Grinberg I.R."/>
            <person name="Lamed R."/>
            <person name="Zhivin O."/>
            <person name="Bayer E.A."/>
            <person name="Brown S.D."/>
        </authorList>
    </citation>
    <scope>NUCLEOTIDE SEQUENCE [LARGE SCALE GENOMIC DNA]</scope>
    <source>
        <strain evidence="6">DSM 2933</strain>
    </source>
</reference>
<dbReference type="PROSITE" id="PS50110">
    <property type="entry name" value="RESPONSE_REGULATORY"/>
    <property type="match status" value="1"/>
</dbReference>
<feature type="domain" description="Response regulatory" evidence="4">
    <location>
        <begin position="7"/>
        <end position="122"/>
    </location>
</feature>
<sequence>MSSNSLKVLVCDDSILIRKKLKDCLQECGCSEVLEALDGQKAVDIYKEEKPDLVFMDIVMPVKSGIQATEEIIEFDKNAKVVIASSSGTKTHLKQALEAGAYEFVQKPVDVAQIKNIITNYKKEG</sequence>
<dbReference type="PANTHER" id="PTHR43228:SF1">
    <property type="entry name" value="TWO-COMPONENT RESPONSE REGULATOR ARR22"/>
    <property type="match status" value="1"/>
</dbReference>
<dbReference type="InterPro" id="IPR001789">
    <property type="entry name" value="Sig_transdc_resp-reg_receiver"/>
</dbReference>
<dbReference type="SMART" id="SM00448">
    <property type="entry name" value="REC"/>
    <property type="match status" value="1"/>
</dbReference>
<dbReference type="PANTHER" id="PTHR43228">
    <property type="entry name" value="TWO-COMPONENT RESPONSE REGULATOR"/>
    <property type="match status" value="1"/>
</dbReference>
<comment type="function">
    <text evidence="2">May play the central regulatory role in sporulation. It may be an element of the effector pathway responsible for the activation of sporulation genes in response to nutritional stress. Spo0A may act in concert with spo0H (a sigma factor) to control the expression of some genes that are critical to the sporulation process.</text>
</comment>